<keyword evidence="6 14" id="KW-0418">Kinase</keyword>
<dbReference type="GO" id="GO:0005886">
    <property type="term" value="C:plasma membrane"/>
    <property type="evidence" value="ECO:0007669"/>
    <property type="project" value="TreeGrafter"/>
</dbReference>
<dbReference type="InterPro" id="IPR005467">
    <property type="entry name" value="His_kinase_dom"/>
</dbReference>
<dbReference type="GO" id="GO:0000155">
    <property type="term" value="F:phosphorelay sensor kinase activity"/>
    <property type="evidence" value="ECO:0007669"/>
    <property type="project" value="InterPro"/>
</dbReference>
<dbReference type="Gene3D" id="1.10.287.130">
    <property type="match status" value="1"/>
</dbReference>
<evidence type="ECO:0000256" key="3">
    <source>
        <dbReference type="ARBA" id="ARBA00012438"/>
    </source>
</evidence>
<dbReference type="SMART" id="SM00304">
    <property type="entry name" value="HAMP"/>
    <property type="match status" value="1"/>
</dbReference>
<dbReference type="SUPFAM" id="SSF55874">
    <property type="entry name" value="ATPase domain of HSP90 chaperone/DNA topoisomerase II/histidine kinase"/>
    <property type="match status" value="1"/>
</dbReference>
<keyword evidence="9" id="KW-1133">Transmembrane helix</keyword>
<keyword evidence="15" id="KW-1185">Reference proteome</keyword>
<dbReference type="SUPFAM" id="SSF158472">
    <property type="entry name" value="HAMP domain-like"/>
    <property type="match status" value="1"/>
</dbReference>
<dbReference type="PANTHER" id="PTHR43047">
    <property type="entry name" value="TWO-COMPONENT HISTIDINE PROTEIN KINASE"/>
    <property type="match status" value="1"/>
</dbReference>
<dbReference type="InterPro" id="IPR036890">
    <property type="entry name" value="HATPase_C_sf"/>
</dbReference>
<name>A0A1E5BXJ6_9GAMM</name>
<sequence length="1125" mass="126376">MHKKQKFKRLQHTLMLAFLVLSITPLTLLAIFFLESHSSDLEQQSTTHLAFLRDNKKEQIISYFDARYSEVNAFSRSELATASGGRFYGLVAAFHQLGKSKEEAREVARLRYVENPDNPLVAGSNDSNFIGSERYRLLHKRYDWAYKEHLKRSDFSDILLVDIMGNVVYSALKDEKFGANLLENKWQNTPVGNTFANIQSQINTPIADTDKNPIAFTDFSQEANGDIVAWFAAPITQQGYLHSYALLKLPNTALVDMLNKAPSEKGYISTLVVGSDQIPRNMETKEPLIAVNSSAVAAALAGARDVGSFLGSENQSVLGAYSPVLIHDKIWAIILELPEEEAFARIYQLEKIFIVVMVVAIFLVVLASHLLSNSITAPLLRLTWAAEQVSAGDLDQKISSTDREDEIGRLAVSFARMQRSVREKLALIREQNKELEQNIQLIKTKNEELQQADRMKDDFLATTSHELRTPLHGMVGIAESMLAGAEGPLPERHKHQLQMIINSGDRLSNLVDDLLDYHKMRYGSLDISPQAVDTANAVRLVIELSSHLLGGKPVRIINQVPIDLPLVRADEQRLEQVLYNLIGNAIKYTDEGKIIISATVLEGQLRIQVVDTGQGIPSDQLEYIFEPLTQAKSGTTVYRQGAGLGLSISRQLIEIMGGQLYVSSQPMVGATFSFTLPIATEEDKAKTRLANNVHFAAPRVELERHELTQLPDNPNGPLILVVDDEPVNLQILNNFLRLEGYRVKAVENGRQAIESVTQEKPMLMLLDVMMPELSGYDVCAHLREHYSRADLPIIMLSALGQVQDKVKGFDAGANDYLTKPFNKDELSARIRAYINASLTEQERENNRQLVKEIHFREQVEAGLREVQNRLLGLLDSASEAILCVQENGRISYANDACNSVFKLSAEQIERHNIDDFLAMALPETESSRGHYSGQLRFKVDGDIINIDTDVITLPETSGLRMMLLLNTGEKTSSHRVQLLESAVEALSEYAFDGDQNQLQQLRELGGEFTRMADKFSGDKPDKGDVLRETLVKVMLITLNYWNNATGKTKFDLAEESGLWRVYLDRSTLQTRTLDKYLHTETVPKSPRWRTVINTIDFVLERCSDDTKERQEVVQLRDKLQSLITR</sequence>
<dbReference type="InterPro" id="IPR036097">
    <property type="entry name" value="HisK_dim/P_sf"/>
</dbReference>
<evidence type="ECO:0000256" key="6">
    <source>
        <dbReference type="ARBA" id="ARBA00022777"/>
    </source>
</evidence>
<dbReference type="PROSITE" id="PS50110">
    <property type="entry name" value="RESPONSE_REGULATORY"/>
    <property type="match status" value="1"/>
</dbReference>
<dbReference type="SUPFAM" id="SSF47384">
    <property type="entry name" value="Homodimeric domain of signal transducing histidine kinase"/>
    <property type="match status" value="1"/>
</dbReference>
<dbReference type="PANTHER" id="PTHR43047:SF72">
    <property type="entry name" value="OSMOSENSING HISTIDINE PROTEIN KINASE SLN1"/>
    <property type="match status" value="1"/>
</dbReference>
<dbReference type="Proteomes" id="UP000095039">
    <property type="component" value="Unassembled WGS sequence"/>
</dbReference>
<dbReference type="InterPro" id="IPR001789">
    <property type="entry name" value="Sig_transdc_resp-reg_receiver"/>
</dbReference>
<evidence type="ECO:0000256" key="1">
    <source>
        <dbReference type="ARBA" id="ARBA00000085"/>
    </source>
</evidence>
<comment type="subcellular location">
    <subcellularLocation>
        <location evidence="2">Membrane</location>
    </subcellularLocation>
</comment>
<organism evidence="14 15">
    <name type="scientific">Enterovibrio norvegicus FF-454</name>
    <dbReference type="NCBI Taxonomy" id="1185651"/>
    <lineage>
        <taxon>Bacteria</taxon>
        <taxon>Pseudomonadati</taxon>
        <taxon>Pseudomonadota</taxon>
        <taxon>Gammaproteobacteria</taxon>
        <taxon>Vibrionales</taxon>
        <taxon>Vibrionaceae</taxon>
        <taxon>Enterovibrio</taxon>
    </lineage>
</organism>
<feature type="domain" description="Histidine kinase" evidence="10">
    <location>
        <begin position="462"/>
        <end position="680"/>
    </location>
</feature>
<feature type="coiled-coil region" evidence="8">
    <location>
        <begin position="418"/>
        <end position="452"/>
    </location>
</feature>
<dbReference type="CDD" id="cd22890">
    <property type="entry name" value="ChiS-DBD"/>
    <property type="match status" value="1"/>
</dbReference>
<evidence type="ECO:0000256" key="2">
    <source>
        <dbReference type="ARBA" id="ARBA00004370"/>
    </source>
</evidence>
<dbReference type="SMART" id="SM00448">
    <property type="entry name" value="REC"/>
    <property type="match status" value="1"/>
</dbReference>
<dbReference type="Pfam" id="PF00072">
    <property type="entry name" value="Response_reg"/>
    <property type="match status" value="1"/>
</dbReference>
<keyword evidence="8" id="KW-0175">Coiled coil</keyword>
<dbReference type="SMART" id="SM00091">
    <property type="entry name" value="PAS"/>
    <property type="match status" value="1"/>
</dbReference>
<dbReference type="CDD" id="cd06225">
    <property type="entry name" value="HAMP"/>
    <property type="match status" value="1"/>
</dbReference>
<dbReference type="SMART" id="SM00388">
    <property type="entry name" value="HisKA"/>
    <property type="match status" value="1"/>
</dbReference>
<dbReference type="SUPFAM" id="SSF55785">
    <property type="entry name" value="PYP-like sensor domain (PAS domain)"/>
    <property type="match status" value="1"/>
</dbReference>
<dbReference type="SUPFAM" id="SSF52172">
    <property type="entry name" value="CheY-like"/>
    <property type="match status" value="1"/>
</dbReference>
<dbReference type="CDD" id="cd16922">
    <property type="entry name" value="HATPase_EvgS-ArcB-TorS-like"/>
    <property type="match status" value="1"/>
</dbReference>
<feature type="domain" description="PAS" evidence="12">
    <location>
        <begin position="866"/>
        <end position="908"/>
    </location>
</feature>
<dbReference type="InterPro" id="IPR035965">
    <property type="entry name" value="PAS-like_dom_sf"/>
</dbReference>
<gene>
    <name evidence="14" type="ORF">A1OK_05645</name>
</gene>
<dbReference type="CDD" id="cd00082">
    <property type="entry name" value="HisKA"/>
    <property type="match status" value="1"/>
</dbReference>
<dbReference type="Pfam" id="PF00512">
    <property type="entry name" value="HisKA"/>
    <property type="match status" value="1"/>
</dbReference>
<evidence type="ECO:0000256" key="4">
    <source>
        <dbReference type="ARBA" id="ARBA00022553"/>
    </source>
</evidence>
<feature type="modified residue" description="4-aspartylphosphate" evidence="7">
    <location>
        <position position="767"/>
    </location>
</feature>
<dbReference type="InterPro" id="IPR000014">
    <property type="entry name" value="PAS"/>
</dbReference>
<dbReference type="InterPro" id="IPR003660">
    <property type="entry name" value="HAMP_dom"/>
</dbReference>
<dbReference type="EC" id="2.7.13.3" evidence="3"/>
<dbReference type="Pfam" id="PF02518">
    <property type="entry name" value="HATPase_c"/>
    <property type="match status" value="1"/>
</dbReference>
<feature type="transmembrane region" description="Helical" evidence="9">
    <location>
        <begin position="352"/>
        <end position="371"/>
    </location>
</feature>
<feature type="domain" description="HAMP" evidence="13">
    <location>
        <begin position="373"/>
        <end position="426"/>
    </location>
</feature>
<evidence type="ECO:0000259" key="13">
    <source>
        <dbReference type="PROSITE" id="PS50885"/>
    </source>
</evidence>
<reference evidence="14 15" key="1">
    <citation type="journal article" date="2012" name="Science">
        <title>Ecological populations of bacteria act as socially cohesive units of antibiotic production and resistance.</title>
        <authorList>
            <person name="Cordero O.X."/>
            <person name="Wildschutte H."/>
            <person name="Kirkup B."/>
            <person name="Proehl S."/>
            <person name="Ngo L."/>
            <person name="Hussain F."/>
            <person name="Le Roux F."/>
            <person name="Mincer T."/>
            <person name="Polz M.F."/>
        </authorList>
    </citation>
    <scope>NUCLEOTIDE SEQUENCE [LARGE SCALE GENOMIC DNA]</scope>
    <source>
        <strain evidence="14 15">FF-454</strain>
    </source>
</reference>
<comment type="catalytic activity">
    <reaction evidence="1">
        <text>ATP + protein L-histidine = ADP + protein N-phospho-L-histidine.</text>
        <dbReference type="EC" id="2.7.13.3"/>
    </reaction>
</comment>
<accession>A0A1E5BXJ6</accession>
<dbReference type="SMART" id="SM00387">
    <property type="entry name" value="HATPase_c"/>
    <property type="match status" value="1"/>
</dbReference>
<dbReference type="Pfam" id="PF00672">
    <property type="entry name" value="HAMP"/>
    <property type="match status" value="1"/>
</dbReference>
<dbReference type="Gene3D" id="6.10.340.10">
    <property type="match status" value="1"/>
</dbReference>
<dbReference type="Gene3D" id="3.30.450.20">
    <property type="entry name" value="PAS domain"/>
    <property type="match status" value="1"/>
</dbReference>
<protein>
    <recommendedName>
        <fullName evidence="3">histidine kinase</fullName>
        <ecNumber evidence="3">2.7.13.3</ecNumber>
    </recommendedName>
</protein>
<dbReference type="InterPro" id="IPR003661">
    <property type="entry name" value="HisK_dim/P_dom"/>
</dbReference>
<dbReference type="PROSITE" id="PS50885">
    <property type="entry name" value="HAMP"/>
    <property type="match status" value="1"/>
</dbReference>
<dbReference type="InterPro" id="IPR004358">
    <property type="entry name" value="Sig_transdc_His_kin-like_C"/>
</dbReference>
<keyword evidence="4 7" id="KW-0597">Phosphoprotein</keyword>
<dbReference type="InterPro" id="IPR011006">
    <property type="entry name" value="CheY-like_superfamily"/>
</dbReference>
<dbReference type="RefSeq" id="WP_016961759.1">
    <property type="nucleotide sequence ID" value="NZ_AJWN02000108.1"/>
</dbReference>
<dbReference type="AlphaFoldDB" id="A0A1E5BXJ6"/>
<evidence type="ECO:0000256" key="9">
    <source>
        <dbReference type="SAM" id="Phobius"/>
    </source>
</evidence>
<evidence type="ECO:0000256" key="7">
    <source>
        <dbReference type="PROSITE-ProRule" id="PRU00169"/>
    </source>
</evidence>
<evidence type="ECO:0000256" key="5">
    <source>
        <dbReference type="ARBA" id="ARBA00022679"/>
    </source>
</evidence>
<dbReference type="EMBL" id="AJWN02000108">
    <property type="protein sequence ID" value="OEE57632.1"/>
    <property type="molecule type" value="Genomic_DNA"/>
</dbReference>
<dbReference type="InterPro" id="IPR003594">
    <property type="entry name" value="HATPase_dom"/>
</dbReference>
<evidence type="ECO:0000313" key="15">
    <source>
        <dbReference type="Proteomes" id="UP000095039"/>
    </source>
</evidence>
<evidence type="ECO:0000259" key="12">
    <source>
        <dbReference type="PROSITE" id="PS50112"/>
    </source>
</evidence>
<keyword evidence="9" id="KW-0472">Membrane</keyword>
<dbReference type="PROSITE" id="PS50109">
    <property type="entry name" value="HIS_KIN"/>
    <property type="match status" value="1"/>
</dbReference>
<keyword evidence="5" id="KW-0808">Transferase</keyword>
<feature type="domain" description="Response regulatory" evidence="11">
    <location>
        <begin position="718"/>
        <end position="834"/>
    </location>
</feature>
<evidence type="ECO:0000256" key="8">
    <source>
        <dbReference type="SAM" id="Coils"/>
    </source>
</evidence>
<evidence type="ECO:0000259" key="10">
    <source>
        <dbReference type="PROSITE" id="PS50109"/>
    </source>
</evidence>
<keyword evidence="9" id="KW-0812">Transmembrane</keyword>
<proteinExistence type="predicted"/>
<dbReference type="PROSITE" id="PS50112">
    <property type="entry name" value="PAS"/>
    <property type="match status" value="1"/>
</dbReference>
<evidence type="ECO:0000313" key="14">
    <source>
        <dbReference type="EMBL" id="OEE57632.1"/>
    </source>
</evidence>
<dbReference type="GO" id="GO:0009927">
    <property type="term" value="F:histidine phosphotransfer kinase activity"/>
    <property type="evidence" value="ECO:0007669"/>
    <property type="project" value="TreeGrafter"/>
</dbReference>
<dbReference type="Gene3D" id="3.40.50.2300">
    <property type="match status" value="1"/>
</dbReference>
<comment type="caution">
    <text evidence="14">The sequence shown here is derived from an EMBL/GenBank/DDBJ whole genome shotgun (WGS) entry which is preliminary data.</text>
</comment>
<dbReference type="PRINTS" id="PR00344">
    <property type="entry name" value="BCTRLSENSOR"/>
</dbReference>
<dbReference type="Gene3D" id="3.30.565.10">
    <property type="entry name" value="Histidine kinase-like ATPase, C-terminal domain"/>
    <property type="match status" value="1"/>
</dbReference>
<evidence type="ECO:0000259" key="11">
    <source>
        <dbReference type="PROSITE" id="PS50110"/>
    </source>
</evidence>